<gene>
    <name evidence="1" type="primary">WBGene00279725</name>
</gene>
<proteinExistence type="predicted"/>
<accession>A0A2A6CLP1</accession>
<organism evidence="1 2">
    <name type="scientific">Pristionchus pacificus</name>
    <name type="common">Parasitic nematode worm</name>
    <dbReference type="NCBI Taxonomy" id="54126"/>
    <lineage>
        <taxon>Eukaryota</taxon>
        <taxon>Metazoa</taxon>
        <taxon>Ecdysozoa</taxon>
        <taxon>Nematoda</taxon>
        <taxon>Chromadorea</taxon>
        <taxon>Rhabditida</taxon>
        <taxon>Rhabditina</taxon>
        <taxon>Diplogasteromorpha</taxon>
        <taxon>Diplogasteroidea</taxon>
        <taxon>Neodiplogasteridae</taxon>
        <taxon>Pristionchus</taxon>
    </lineage>
</organism>
<dbReference type="Proteomes" id="UP000005239">
    <property type="component" value="Unassembled WGS sequence"/>
</dbReference>
<name>A0A2A6CLP1_PRIPA</name>
<reference evidence="2" key="1">
    <citation type="journal article" date="2008" name="Nat. Genet.">
        <title>The Pristionchus pacificus genome provides a unique perspective on nematode lifestyle and parasitism.</title>
        <authorList>
            <person name="Dieterich C."/>
            <person name="Clifton S.W."/>
            <person name="Schuster L.N."/>
            <person name="Chinwalla A."/>
            <person name="Delehaunty K."/>
            <person name="Dinkelacker I."/>
            <person name="Fulton L."/>
            <person name="Fulton R."/>
            <person name="Godfrey J."/>
            <person name="Minx P."/>
            <person name="Mitreva M."/>
            <person name="Roeseler W."/>
            <person name="Tian H."/>
            <person name="Witte H."/>
            <person name="Yang S.P."/>
            <person name="Wilson R.K."/>
            <person name="Sommer R.J."/>
        </authorList>
    </citation>
    <scope>NUCLEOTIDE SEQUENCE [LARGE SCALE GENOMIC DNA]</scope>
    <source>
        <strain evidence="2">PS312</strain>
    </source>
</reference>
<accession>A0A8R1YY91</accession>
<evidence type="ECO:0000313" key="1">
    <source>
        <dbReference type="EnsemblMetazoa" id="PPA41356.1"/>
    </source>
</evidence>
<evidence type="ECO:0000313" key="2">
    <source>
        <dbReference type="Proteomes" id="UP000005239"/>
    </source>
</evidence>
<dbReference type="AlphaFoldDB" id="A0A2A6CLP1"/>
<dbReference type="EnsemblMetazoa" id="PPA41356.1">
    <property type="protein sequence ID" value="PPA41356.1"/>
    <property type="gene ID" value="WBGene00279725"/>
</dbReference>
<keyword evidence="2" id="KW-1185">Reference proteome</keyword>
<sequence>MIYLFCVSQIFVCWFASLFYCHQQVLHPASKLRLRPHWFKCAIIVMEVGEFAVGICASQSLKHMLLEDDTFQQIPEELSWVKSRSTYGVFQFNESFFYFGIGRTTTQIFLHTSLHTIIIAVATVITPPFVILVCSLFLHIFYNLRVSMRHTSEMTRRLQKSAAVTVLLLVHDACVPSLAANYRQSFPASFSSFPFMVVLQWQSSAHFLLVKRNFDFSNFPNLGELLFFLEAFEQPAVSAALFAFSNTHSIANSLTIVGRSAKYRKIIAVPFVIIFPCLRRNRQSVVHAWDSRTT</sequence>
<protein>
    <submittedName>
        <fullName evidence="1">Uncharacterized protein</fullName>
    </submittedName>
</protein>
<reference evidence="1" key="2">
    <citation type="submission" date="2022-06" db="UniProtKB">
        <authorList>
            <consortium name="EnsemblMetazoa"/>
        </authorList>
    </citation>
    <scope>IDENTIFICATION</scope>
    <source>
        <strain evidence="1">PS312</strain>
    </source>
</reference>